<keyword evidence="4 6" id="KW-1133">Transmembrane helix</keyword>
<evidence type="ECO:0000256" key="5">
    <source>
        <dbReference type="ARBA" id="ARBA00023136"/>
    </source>
</evidence>
<comment type="subcellular location">
    <subcellularLocation>
        <location evidence="1">Cell membrane</location>
        <topology evidence="1">Multi-pass membrane protein</topology>
    </subcellularLocation>
</comment>
<evidence type="ECO:0000256" key="4">
    <source>
        <dbReference type="ARBA" id="ARBA00022989"/>
    </source>
</evidence>
<feature type="transmembrane region" description="Helical" evidence="6">
    <location>
        <begin position="12"/>
        <end position="35"/>
    </location>
</feature>
<evidence type="ECO:0000256" key="1">
    <source>
        <dbReference type="ARBA" id="ARBA00004651"/>
    </source>
</evidence>
<keyword evidence="3 6" id="KW-0812">Transmembrane</keyword>
<dbReference type="Proteomes" id="UP000254664">
    <property type="component" value="Unassembled WGS sequence"/>
</dbReference>
<dbReference type="InterPro" id="IPR036259">
    <property type="entry name" value="MFS_trans_sf"/>
</dbReference>
<evidence type="ECO:0000256" key="3">
    <source>
        <dbReference type="ARBA" id="ARBA00022692"/>
    </source>
</evidence>
<feature type="transmembrane region" description="Helical" evidence="6">
    <location>
        <begin position="354"/>
        <end position="379"/>
    </location>
</feature>
<reference evidence="8 9" key="1">
    <citation type="submission" date="2018-06" db="EMBL/GenBank/DDBJ databases">
        <authorList>
            <consortium name="Pathogen Informatics"/>
            <person name="Doyle S."/>
        </authorList>
    </citation>
    <scope>NUCLEOTIDE SEQUENCE [LARGE SCALE GENOMIC DNA]</scope>
    <source>
        <strain evidence="8 9">NCTC9836</strain>
    </source>
</reference>
<sequence length="412" mass="45646">MTKQERSWILYDWANSAYSLAITTATLPIFFKSVAAYNLDSATSTAYLGYTNSIATLIISILAPILGSIADYKGYKKKFFTVFFLIGVLSTSLLSAVAEGDWILCIMIYIFSVIGFSGSNIFYDAFLTDITDVSRMDHVSSVGFGFGYIGSTIPFILSLLFITKPSIIGLTKVGATRLSFIITAVWWFIFTLPMLKNVNQVYYIEPSREPVKDSFNRLLHTLKSVKEYKNIFIFLIAYFFYIDGVSTIIKMSTAYGLDLGLSGDTLMIILLAIQIVAFPCALLYGKLAKIFSTRIMIFVGIIVYAIICIYAYFMNTTLDYWILAMLVASSQGGIQALSRSFYGKLIPKEKSSEFFGLYNICGRFSAIFGPLLVGVISQITGNSKLGVVSLIILFLIGGVLFLKVKDPKIAAI</sequence>
<dbReference type="OrthoDB" id="9768783at2"/>
<dbReference type="CDD" id="cd17482">
    <property type="entry name" value="MFS_YxiO_like"/>
    <property type="match status" value="1"/>
</dbReference>
<feature type="transmembrane region" description="Helical" evidence="6">
    <location>
        <begin position="174"/>
        <end position="195"/>
    </location>
</feature>
<dbReference type="EMBL" id="UFWZ01000001">
    <property type="protein sequence ID" value="SUY45106.1"/>
    <property type="molecule type" value="Genomic_DNA"/>
</dbReference>
<feature type="transmembrane region" description="Helical" evidence="6">
    <location>
        <begin position="296"/>
        <end position="314"/>
    </location>
</feature>
<name>A0A381J606_9CLOT</name>
<dbReference type="SUPFAM" id="SSF103473">
    <property type="entry name" value="MFS general substrate transporter"/>
    <property type="match status" value="1"/>
</dbReference>
<evidence type="ECO:0000313" key="9">
    <source>
        <dbReference type="Proteomes" id="UP000254664"/>
    </source>
</evidence>
<feature type="transmembrane region" description="Helical" evidence="6">
    <location>
        <begin position="320"/>
        <end position="342"/>
    </location>
</feature>
<dbReference type="GO" id="GO:0005886">
    <property type="term" value="C:plasma membrane"/>
    <property type="evidence" value="ECO:0007669"/>
    <property type="project" value="UniProtKB-SubCell"/>
</dbReference>
<dbReference type="RefSeq" id="WP_115640036.1">
    <property type="nucleotide sequence ID" value="NZ_UFWZ01000001.1"/>
</dbReference>
<evidence type="ECO:0000256" key="2">
    <source>
        <dbReference type="ARBA" id="ARBA00022448"/>
    </source>
</evidence>
<feature type="transmembrane region" description="Helical" evidence="6">
    <location>
        <begin position="47"/>
        <end position="67"/>
    </location>
</feature>
<accession>A0A381J606</accession>
<dbReference type="GO" id="GO:0022857">
    <property type="term" value="F:transmembrane transporter activity"/>
    <property type="evidence" value="ECO:0007669"/>
    <property type="project" value="InterPro"/>
</dbReference>
<gene>
    <name evidence="8" type="ORF">NCTC9836_00162</name>
</gene>
<organism evidence="8 9">
    <name type="scientific">Clostridium putrefaciens</name>
    <dbReference type="NCBI Taxonomy" id="99675"/>
    <lineage>
        <taxon>Bacteria</taxon>
        <taxon>Bacillati</taxon>
        <taxon>Bacillota</taxon>
        <taxon>Clostridia</taxon>
        <taxon>Eubacteriales</taxon>
        <taxon>Clostridiaceae</taxon>
        <taxon>Clostridium</taxon>
    </lineage>
</organism>
<feature type="transmembrane region" description="Helical" evidence="6">
    <location>
        <begin position="385"/>
        <end position="402"/>
    </location>
</feature>
<dbReference type="PROSITE" id="PS50850">
    <property type="entry name" value="MFS"/>
    <property type="match status" value="1"/>
</dbReference>
<protein>
    <submittedName>
        <fullName evidence="8">MDR-type permease</fullName>
    </submittedName>
</protein>
<keyword evidence="5 6" id="KW-0472">Membrane</keyword>
<feature type="transmembrane region" description="Helical" evidence="6">
    <location>
        <begin position="103"/>
        <end position="127"/>
    </location>
</feature>
<dbReference type="InterPro" id="IPR020846">
    <property type="entry name" value="MFS_dom"/>
</dbReference>
<feature type="domain" description="Major facilitator superfamily (MFS) profile" evidence="7">
    <location>
        <begin position="1"/>
        <end position="410"/>
    </location>
</feature>
<feature type="transmembrane region" description="Helical" evidence="6">
    <location>
        <begin position="139"/>
        <end position="162"/>
    </location>
</feature>
<keyword evidence="9" id="KW-1185">Reference proteome</keyword>
<evidence type="ECO:0000259" key="7">
    <source>
        <dbReference type="PROSITE" id="PS50850"/>
    </source>
</evidence>
<evidence type="ECO:0000313" key="8">
    <source>
        <dbReference type="EMBL" id="SUY45106.1"/>
    </source>
</evidence>
<dbReference type="Pfam" id="PF11700">
    <property type="entry name" value="ATG22"/>
    <property type="match status" value="1"/>
</dbReference>
<feature type="transmembrane region" description="Helical" evidence="6">
    <location>
        <begin position="231"/>
        <end position="253"/>
    </location>
</feature>
<keyword evidence="2" id="KW-0813">Transport</keyword>
<dbReference type="AlphaFoldDB" id="A0A381J606"/>
<evidence type="ECO:0000256" key="6">
    <source>
        <dbReference type="SAM" id="Phobius"/>
    </source>
</evidence>
<proteinExistence type="predicted"/>
<dbReference type="InterPro" id="IPR024671">
    <property type="entry name" value="Atg22-like"/>
</dbReference>
<dbReference type="PANTHER" id="PTHR23519">
    <property type="entry name" value="AUTOPHAGY-RELATED PROTEIN 22"/>
    <property type="match status" value="1"/>
</dbReference>
<dbReference type="InterPro" id="IPR050495">
    <property type="entry name" value="ATG22/LtaA_families"/>
</dbReference>
<feature type="transmembrane region" description="Helical" evidence="6">
    <location>
        <begin position="265"/>
        <end position="284"/>
    </location>
</feature>
<dbReference type="PANTHER" id="PTHR23519:SF1">
    <property type="entry name" value="AUTOPHAGY-RELATED PROTEIN 22"/>
    <property type="match status" value="1"/>
</dbReference>
<feature type="transmembrane region" description="Helical" evidence="6">
    <location>
        <begin position="79"/>
        <end position="97"/>
    </location>
</feature>
<dbReference type="Gene3D" id="1.20.1250.20">
    <property type="entry name" value="MFS general substrate transporter like domains"/>
    <property type="match status" value="1"/>
</dbReference>